<evidence type="ECO:0000313" key="2">
    <source>
        <dbReference type="Proteomes" id="UP000092651"/>
    </source>
</evidence>
<evidence type="ECO:0000313" key="1">
    <source>
        <dbReference type="EMBL" id="OCA77147.1"/>
    </source>
</evidence>
<keyword evidence="2" id="KW-1185">Reference proteome</keyword>
<organism evidence="1 2">
    <name type="scientific">Chryseobacterium artocarpi</name>
    <dbReference type="NCBI Taxonomy" id="1414727"/>
    <lineage>
        <taxon>Bacteria</taxon>
        <taxon>Pseudomonadati</taxon>
        <taxon>Bacteroidota</taxon>
        <taxon>Flavobacteriia</taxon>
        <taxon>Flavobacteriales</taxon>
        <taxon>Weeksellaceae</taxon>
        <taxon>Chryseobacterium group</taxon>
        <taxon>Chryseobacterium</taxon>
    </lineage>
</organism>
<comment type="caution">
    <text evidence="1">The sequence shown here is derived from an EMBL/GenBank/DDBJ whole genome shotgun (WGS) entry which is preliminary data.</text>
</comment>
<name>A0A1B8ZZX8_9FLAO</name>
<proteinExistence type="predicted"/>
<dbReference type="Proteomes" id="UP000092651">
    <property type="component" value="Unassembled WGS sequence"/>
</dbReference>
<dbReference type="EMBL" id="MAYH01000001">
    <property type="protein sequence ID" value="OCA77147.1"/>
    <property type="molecule type" value="Genomic_DNA"/>
</dbReference>
<sequence length="220" mass="25487">MSHKYFDSQRITWLNRLNPNFKHQTGYDHKNGENTYLSVSKILCFLLLSLISCKNPVPEQQSMEQSDTITLADLYFDGIKLEYLPKELKGSIIKEGFSSSAFAQETQIVLQSQYFKSYIDPKDNIHEGTVTIYEASSAQELVDKIDACIEFSQKKGYQTALRAGRFFITFHSHTDDSGDFSNDKNRRIFEDFYLSKGAEVVYQSVTDEDYFYKRENVLIH</sequence>
<accession>A0A1B8ZZX8</accession>
<gene>
    <name evidence="1" type="ORF">BBI01_01405</name>
</gene>
<reference evidence="1 2" key="1">
    <citation type="submission" date="2016-07" db="EMBL/GenBank/DDBJ databases">
        <authorList>
            <person name="Jeong J.-J."/>
            <person name="Kim D.W."/>
            <person name="Sang M.K."/>
            <person name="Choi I.-G."/>
            <person name="Kim K.D."/>
        </authorList>
    </citation>
    <scope>NUCLEOTIDE SEQUENCE [LARGE SCALE GENOMIC DNA]</scope>
    <source>
        <strain evidence="1 2">UTM-3</strain>
    </source>
</reference>
<protein>
    <submittedName>
        <fullName evidence="1">Uncharacterized protein</fullName>
    </submittedName>
</protein>
<dbReference type="AlphaFoldDB" id="A0A1B8ZZX8"/>